<dbReference type="InterPro" id="IPR036095">
    <property type="entry name" value="PTS_EIIB-like_sf"/>
</dbReference>
<dbReference type="InterPro" id="IPR013011">
    <property type="entry name" value="PTS_EIIB_2"/>
</dbReference>
<comment type="caution">
    <text evidence="3">The sequence shown here is derived from an EMBL/GenBank/DDBJ whole genome shotgun (WGS) entry which is preliminary data.</text>
</comment>
<evidence type="ECO:0000313" key="3">
    <source>
        <dbReference type="EMBL" id="MBB5335810.1"/>
    </source>
</evidence>
<dbReference type="SUPFAM" id="SSF52794">
    <property type="entry name" value="PTS system IIB component-like"/>
    <property type="match status" value="1"/>
</dbReference>
<reference evidence="3 4" key="1">
    <citation type="submission" date="2020-08" db="EMBL/GenBank/DDBJ databases">
        <title>Genomic Encyclopedia of Type Strains, Phase IV (KMG-IV): sequencing the most valuable type-strain genomes for metagenomic binning, comparative biology and taxonomic classification.</title>
        <authorList>
            <person name="Goeker M."/>
        </authorList>
    </citation>
    <scope>NUCLEOTIDE SEQUENCE [LARGE SCALE GENOMIC DNA]</scope>
    <source>
        <strain evidence="3 4">DSM 24661</strain>
    </source>
</reference>
<dbReference type="AlphaFoldDB" id="A0A840UI08"/>
<dbReference type="PROSITE" id="PS51099">
    <property type="entry name" value="PTS_EIIB_TYPE_2"/>
    <property type="match status" value="1"/>
</dbReference>
<dbReference type="RefSeq" id="WP_221300553.1">
    <property type="nucleotide sequence ID" value="NZ_JACHFH010000008.1"/>
</dbReference>
<sequence length="100" mass="10626">MTYRLLAICGSGIATSTVAAEKCKKLLTEKGLDIEILECNATDIASKLATFHPHVVVPTTTVSDSLLGGVKRFSGLPFITGIGTEQVINDIADYLKTISE</sequence>
<keyword evidence="4" id="KW-1185">Reference proteome</keyword>
<evidence type="ECO:0000256" key="1">
    <source>
        <dbReference type="ARBA" id="ARBA00022679"/>
    </source>
</evidence>
<dbReference type="GO" id="GO:0009401">
    <property type="term" value="P:phosphoenolpyruvate-dependent sugar phosphotransferase system"/>
    <property type="evidence" value="ECO:0007669"/>
    <property type="project" value="InterPro"/>
</dbReference>
<dbReference type="GO" id="GO:0008982">
    <property type="term" value="F:protein-N(PI)-phosphohistidine-sugar phosphotransferase activity"/>
    <property type="evidence" value="ECO:0007669"/>
    <property type="project" value="InterPro"/>
</dbReference>
<protein>
    <submittedName>
        <fullName evidence="3">PTS system galactitol-specific IIB component</fullName>
    </submittedName>
</protein>
<accession>A0A840UI08</accession>
<dbReference type="Proteomes" id="UP000559117">
    <property type="component" value="Unassembled WGS sequence"/>
</dbReference>
<proteinExistence type="predicted"/>
<evidence type="ECO:0000313" key="4">
    <source>
        <dbReference type="Proteomes" id="UP000559117"/>
    </source>
</evidence>
<dbReference type="EMBL" id="JACHFH010000008">
    <property type="protein sequence ID" value="MBB5335810.1"/>
    <property type="molecule type" value="Genomic_DNA"/>
</dbReference>
<gene>
    <name evidence="3" type="ORF">HNR32_000944</name>
</gene>
<dbReference type="Pfam" id="PF02302">
    <property type="entry name" value="PTS_IIB"/>
    <property type="match status" value="1"/>
</dbReference>
<evidence type="ECO:0000259" key="2">
    <source>
        <dbReference type="PROSITE" id="PS51099"/>
    </source>
</evidence>
<feature type="domain" description="PTS EIIB type-2" evidence="2">
    <location>
        <begin position="3"/>
        <end position="99"/>
    </location>
</feature>
<dbReference type="InterPro" id="IPR003501">
    <property type="entry name" value="PTS_EIIB_2/3"/>
</dbReference>
<dbReference type="Gene3D" id="3.40.50.2300">
    <property type="match status" value="1"/>
</dbReference>
<name>A0A840UI08_9FIRM</name>
<keyword evidence="1" id="KW-0808">Transferase</keyword>
<dbReference type="CDD" id="cd05566">
    <property type="entry name" value="PTS_IIB_galactitol"/>
    <property type="match status" value="1"/>
</dbReference>
<organism evidence="3 4">
    <name type="scientific">Pectinatus brassicae</name>
    <dbReference type="NCBI Taxonomy" id="862415"/>
    <lineage>
        <taxon>Bacteria</taxon>
        <taxon>Bacillati</taxon>
        <taxon>Bacillota</taxon>
        <taxon>Negativicutes</taxon>
        <taxon>Selenomonadales</taxon>
        <taxon>Selenomonadaceae</taxon>
        <taxon>Pectinatus</taxon>
    </lineage>
</organism>